<evidence type="ECO:0008006" key="6">
    <source>
        <dbReference type="Google" id="ProtNLM"/>
    </source>
</evidence>
<gene>
    <name evidence="4" type="ORF">FTOL_10969</name>
</gene>
<dbReference type="Pfam" id="PF00350">
    <property type="entry name" value="Dynamin_N"/>
    <property type="match status" value="1"/>
</dbReference>
<accession>A0AAE8MHP7</accession>
<reference evidence="4" key="1">
    <citation type="submission" date="2018-03" db="EMBL/GenBank/DDBJ databases">
        <authorList>
            <person name="Guldener U."/>
        </authorList>
    </citation>
    <scope>NUCLEOTIDE SEQUENCE</scope>
</reference>
<protein>
    <recommendedName>
        <fullName evidence="6">Nuclear GTPase SLIP-GC</fullName>
    </recommendedName>
</protein>
<evidence type="ECO:0000313" key="5">
    <source>
        <dbReference type="Proteomes" id="UP001187734"/>
    </source>
</evidence>
<feature type="domain" description="DUF7605" evidence="3">
    <location>
        <begin position="708"/>
        <end position="877"/>
    </location>
</feature>
<dbReference type="PANTHER" id="PTHR36681">
    <property type="entry name" value="NUCLEAR GTPASE, GERMINAL CENTER-ASSOCIATED, TANDEM DUPLICATE 3"/>
    <property type="match status" value="1"/>
</dbReference>
<feature type="region of interest" description="Disordered" evidence="1">
    <location>
        <begin position="990"/>
        <end position="1023"/>
    </location>
</feature>
<dbReference type="Pfam" id="PF24564">
    <property type="entry name" value="DUF7605"/>
    <property type="match status" value="1"/>
</dbReference>
<feature type="region of interest" description="Disordered" evidence="1">
    <location>
        <begin position="453"/>
        <end position="475"/>
    </location>
</feature>
<feature type="domain" description="Dynamin N-terminal" evidence="2">
    <location>
        <begin position="126"/>
        <end position="386"/>
    </location>
</feature>
<keyword evidence="5" id="KW-1185">Reference proteome</keyword>
<dbReference type="SUPFAM" id="SSF52540">
    <property type="entry name" value="P-loop containing nucleoside triphosphate hydrolases"/>
    <property type="match status" value="1"/>
</dbReference>
<evidence type="ECO:0000259" key="2">
    <source>
        <dbReference type="Pfam" id="PF00350"/>
    </source>
</evidence>
<dbReference type="InterPro" id="IPR027417">
    <property type="entry name" value="P-loop_NTPase"/>
</dbReference>
<dbReference type="Proteomes" id="UP001187734">
    <property type="component" value="Unassembled WGS sequence"/>
</dbReference>
<dbReference type="InterPro" id="IPR056024">
    <property type="entry name" value="DUF7605"/>
</dbReference>
<evidence type="ECO:0000313" key="4">
    <source>
        <dbReference type="EMBL" id="SPJ85109.1"/>
    </source>
</evidence>
<feature type="region of interest" description="Disordered" evidence="1">
    <location>
        <begin position="1"/>
        <end position="26"/>
    </location>
</feature>
<comment type="caution">
    <text evidence="4">The sequence shown here is derived from an EMBL/GenBank/DDBJ whole genome shotgun (WGS) entry which is preliminary data.</text>
</comment>
<evidence type="ECO:0000259" key="3">
    <source>
        <dbReference type="Pfam" id="PF24564"/>
    </source>
</evidence>
<dbReference type="EMBL" id="ONZP01000452">
    <property type="protein sequence ID" value="SPJ85109.1"/>
    <property type="molecule type" value="Genomic_DNA"/>
</dbReference>
<feature type="compositionally biased region" description="Basic and acidic residues" evidence="1">
    <location>
        <begin position="453"/>
        <end position="468"/>
    </location>
</feature>
<sequence>MEAEGVQAPSTPVKRERSLSPELDLDTQVHKRQADEASSVIPAPVVFPWRTCQNAGYVERLKIKERAVERAEDYCQKVRAALMPVLQDIAPNSADAIMMGQRIIRQWCKLHDDIRHKHRKLQILVGVEGPTGAGKSSFLGSLLKIPELFPSGQESAATAVIGKISWNWDDTPGREFIARVSFRKMSEIEDDLESLLRELNRLASLMAGKFEGEDDGTEQADNKAISRNMIGHHLPKVKAVWGLDEGNLTARASKCPKVLAYRQMAQQILRMNYEAHQFLVKGSTTFSASSAEDLSDLIKPFLDSSSETHGGRKQFAAWPLVQGVHIYAKSDILKPGITLVDLPGCGDAVESRSEVAERFAHRLDVRMVISPIIRATDEKQGQALMRNGFDEAQMRIRGRLDGHGFCVVISKMDDMKVDSYIAGCRDLSGNKEVVQKQMELENLKTETYNLKSEHTTLKNAKRKAESQKKKAQRSYESALKKQAIKLQKDPQASEEHITSLQAQKDELAHAFEEADNALDRMTFDNPEFKSRCHTYGIGFTIELSRPAILAHNKHDDSDAPVQSQSEHEYVLPILPVSTRAFWQLENNDVPMTGFTNQMFTGVPAAEQWLHQATASKREKHLDGVLDEYQNLMTMMRIYSQTSGQDGDFGFTRSQVEEALAETHDIYQKKLSSKLKEACDLIQKLDPLERFLAEGYRIVLKWGYKFPEIENDVEKMHFCTYAANIRRNGAKYTSFSTPRVTYTWMENLAAPILKTISKDWDRKMNRKLPLIKKPMMAGYIEVFTEYLNEIQRLITEHVPALEAIFNGMRPILDNSQRATETDIGNVLDKLSKNAATVAFEAVTYLTDEMTPTFRAAAADTGTGSHQRRKNTIQEKVKTDIESMCREIFRRLEAGLAEKKAEVPAELEKAAAGGTHNLKHQLSFLVNNLAERYSDDPVKNAMKAKVQDVVRAHIESWELGWAEEGGYDEHILDMDLSIPASVPEPVMEEFTFSEDEGDDGNDSMEEDDPLSNDILISDEINSNLI</sequence>
<evidence type="ECO:0000256" key="1">
    <source>
        <dbReference type="SAM" id="MobiDB-lite"/>
    </source>
</evidence>
<dbReference type="PANTHER" id="PTHR36681:SF3">
    <property type="entry name" value="NUCLEAR GTPASE, GERMINAL CENTER-ASSOCIATED, TANDEM DUPLICATE 3"/>
    <property type="match status" value="1"/>
</dbReference>
<organism evidence="4 5">
    <name type="scientific">Fusarium torulosum</name>
    <dbReference type="NCBI Taxonomy" id="33205"/>
    <lineage>
        <taxon>Eukaryota</taxon>
        <taxon>Fungi</taxon>
        <taxon>Dikarya</taxon>
        <taxon>Ascomycota</taxon>
        <taxon>Pezizomycotina</taxon>
        <taxon>Sordariomycetes</taxon>
        <taxon>Hypocreomycetidae</taxon>
        <taxon>Hypocreales</taxon>
        <taxon>Nectriaceae</taxon>
        <taxon>Fusarium</taxon>
    </lineage>
</organism>
<proteinExistence type="predicted"/>
<name>A0AAE8MHP7_9HYPO</name>
<feature type="compositionally biased region" description="Acidic residues" evidence="1">
    <location>
        <begin position="990"/>
        <end position="1008"/>
    </location>
</feature>
<dbReference type="InterPro" id="IPR045063">
    <property type="entry name" value="Dynamin_N"/>
</dbReference>
<dbReference type="AlphaFoldDB" id="A0AAE8MHP7"/>